<feature type="region of interest" description="Disordered" evidence="1">
    <location>
        <begin position="1"/>
        <end position="44"/>
    </location>
</feature>
<comment type="caution">
    <text evidence="2">The sequence shown here is derived from an EMBL/GenBank/DDBJ whole genome shotgun (WGS) entry which is preliminary data.</text>
</comment>
<evidence type="ECO:0000256" key="1">
    <source>
        <dbReference type="SAM" id="MobiDB-lite"/>
    </source>
</evidence>
<reference evidence="2 3" key="1">
    <citation type="submission" date="2018-04" db="EMBL/GenBank/DDBJ databases">
        <title>The genome of golden apple snail Pomacea canaliculata provides insight into stress tolerance and invasive adaptation.</title>
        <authorList>
            <person name="Liu C."/>
            <person name="Liu B."/>
            <person name="Ren Y."/>
            <person name="Zhang Y."/>
            <person name="Wang H."/>
            <person name="Li S."/>
            <person name="Jiang F."/>
            <person name="Yin L."/>
            <person name="Zhang G."/>
            <person name="Qian W."/>
            <person name="Fan W."/>
        </authorList>
    </citation>
    <scope>NUCLEOTIDE SEQUENCE [LARGE SCALE GENOMIC DNA]</scope>
    <source>
        <strain evidence="2">SZHN2017</strain>
        <tissue evidence="2">Muscle</tissue>
    </source>
</reference>
<protein>
    <submittedName>
        <fullName evidence="2">Uncharacterized protein</fullName>
    </submittedName>
</protein>
<name>A0A2T7PZV0_POMCA</name>
<feature type="compositionally biased region" description="Polar residues" evidence="1">
    <location>
        <begin position="27"/>
        <end position="44"/>
    </location>
</feature>
<dbReference type="AlphaFoldDB" id="A0A2T7PZV0"/>
<keyword evidence="3" id="KW-1185">Reference proteome</keyword>
<organism evidence="2 3">
    <name type="scientific">Pomacea canaliculata</name>
    <name type="common">Golden apple snail</name>
    <dbReference type="NCBI Taxonomy" id="400727"/>
    <lineage>
        <taxon>Eukaryota</taxon>
        <taxon>Metazoa</taxon>
        <taxon>Spiralia</taxon>
        <taxon>Lophotrochozoa</taxon>
        <taxon>Mollusca</taxon>
        <taxon>Gastropoda</taxon>
        <taxon>Caenogastropoda</taxon>
        <taxon>Architaenioglossa</taxon>
        <taxon>Ampullarioidea</taxon>
        <taxon>Ampullariidae</taxon>
        <taxon>Pomacea</taxon>
    </lineage>
</organism>
<gene>
    <name evidence="2" type="ORF">C0Q70_01580</name>
</gene>
<evidence type="ECO:0000313" key="3">
    <source>
        <dbReference type="Proteomes" id="UP000245119"/>
    </source>
</evidence>
<accession>A0A2T7PZV0</accession>
<dbReference type="EMBL" id="PZQS01000001">
    <property type="protein sequence ID" value="PVD38955.1"/>
    <property type="molecule type" value="Genomic_DNA"/>
</dbReference>
<evidence type="ECO:0000313" key="2">
    <source>
        <dbReference type="EMBL" id="PVD38955.1"/>
    </source>
</evidence>
<proteinExistence type="predicted"/>
<dbReference type="Proteomes" id="UP000245119">
    <property type="component" value="Linkage Group LG1"/>
</dbReference>
<sequence length="90" mass="10073">MADDNRSARQLTVHHALRRSVARVRAGTQQNARQTGAATDASWDQSFRTEGAHTFKKNVFAISTTAQYEDVNARPVLTNRLSLTKTSDIW</sequence>